<dbReference type="GO" id="GO:0005737">
    <property type="term" value="C:cytoplasm"/>
    <property type="evidence" value="ECO:0007669"/>
    <property type="project" value="UniProtKB-SubCell"/>
</dbReference>
<name>A0A173S5R5_9FIRM</name>
<dbReference type="Pfam" id="PF25087">
    <property type="entry name" value="GMPPB_C"/>
    <property type="match status" value="1"/>
</dbReference>
<evidence type="ECO:0000256" key="7">
    <source>
        <dbReference type="ARBA" id="ARBA00022695"/>
    </source>
</evidence>
<dbReference type="GeneID" id="75067168"/>
<evidence type="ECO:0000259" key="17">
    <source>
        <dbReference type="Pfam" id="PF25087"/>
    </source>
</evidence>
<dbReference type="OrthoDB" id="9775031at2"/>
<dbReference type="InterPro" id="IPR050065">
    <property type="entry name" value="GlmU-like"/>
</dbReference>
<organism evidence="18 20">
    <name type="scientific">Faecalibacterium prausnitzii</name>
    <dbReference type="NCBI Taxonomy" id="853"/>
    <lineage>
        <taxon>Bacteria</taxon>
        <taxon>Bacillati</taxon>
        <taxon>Bacillota</taxon>
        <taxon>Clostridia</taxon>
        <taxon>Eubacteriales</taxon>
        <taxon>Oscillospiraceae</taxon>
        <taxon>Faecalibacterium</taxon>
    </lineage>
</organism>
<evidence type="ECO:0000256" key="14">
    <source>
        <dbReference type="ARBA" id="ARBA00048247"/>
    </source>
</evidence>
<evidence type="ECO:0000256" key="10">
    <source>
        <dbReference type="ARBA" id="ARBA00022960"/>
    </source>
</evidence>
<evidence type="ECO:0000256" key="16">
    <source>
        <dbReference type="ARBA" id="ARBA00049628"/>
    </source>
</evidence>
<gene>
    <name evidence="18" type="primary">glmU</name>
    <name evidence="19" type="ORF">DWZ25_06335</name>
    <name evidence="18" type="ORF">ERS852582_00846</name>
</gene>
<comment type="similarity">
    <text evidence="4">In the N-terminal section; belongs to the N-acetylglucosamine-1-phosphate uridyltransferase family.</text>
</comment>
<dbReference type="EMBL" id="CYXN01000004">
    <property type="protein sequence ID" value="CUM85600.1"/>
    <property type="molecule type" value="Genomic_DNA"/>
</dbReference>
<evidence type="ECO:0000313" key="20">
    <source>
        <dbReference type="Proteomes" id="UP000095649"/>
    </source>
</evidence>
<comment type="function">
    <text evidence="16">Catalyzes the last two sequential reactions in the de novo biosynthetic pathway for UDP-N-acetylglucosamine (UDP-GlcNAc). The C-terminal domain catalyzes the transfer of acetyl group from acetyl coenzyme A to glucosamine-1-phosphate (GlcN-1-P) to produce N-acetylglucosamine-1-phosphate (GlcNAc-1-P), which is converted into UDP-GlcNAc by the transfer of uridine 5-monophosphate (from uridine 5-triphosphate), a reaction catalyzed by the N-terminal domain.</text>
</comment>
<dbReference type="GO" id="GO:0008360">
    <property type="term" value="P:regulation of cell shape"/>
    <property type="evidence" value="ECO:0007669"/>
    <property type="project" value="UniProtKB-KW"/>
</dbReference>
<evidence type="ECO:0000256" key="1">
    <source>
        <dbReference type="ARBA" id="ARBA00001946"/>
    </source>
</evidence>
<comment type="catalytic activity">
    <reaction evidence="14">
        <text>alpha-D-glucosamine 1-phosphate + acetyl-CoA = N-acetyl-alpha-D-glucosamine 1-phosphate + CoA + H(+)</text>
        <dbReference type="Rhea" id="RHEA:13725"/>
        <dbReference type="ChEBI" id="CHEBI:15378"/>
        <dbReference type="ChEBI" id="CHEBI:57287"/>
        <dbReference type="ChEBI" id="CHEBI:57288"/>
        <dbReference type="ChEBI" id="CHEBI:57776"/>
        <dbReference type="ChEBI" id="CHEBI:58516"/>
        <dbReference type="EC" id="2.3.1.157"/>
    </reaction>
</comment>
<proteinExistence type="inferred from homology"/>
<evidence type="ECO:0000256" key="9">
    <source>
        <dbReference type="ARBA" id="ARBA00022842"/>
    </source>
</evidence>
<dbReference type="SUPFAM" id="SSF51161">
    <property type="entry name" value="Trimeric LpxA-like enzymes"/>
    <property type="match status" value="1"/>
</dbReference>
<evidence type="ECO:0000313" key="21">
    <source>
        <dbReference type="Proteomes" id="UP000260782"/>
    </source>
</evidence>
<reference evidence="19 21" key="2">
    <citation type="submission" date="2018-08" db="EMBL/GenBank/DDBJ databases">
        <title>A genome reference for cultivated species of the human gut microbiota.</title>
        <authorList>
            <person name="Zou Y."/>
            <person name="Xue W."/>
            <person name="Luo G."/>
        </authorList>
    </citation>
    <scope>NUCLEOTIDE SEQUENCE [LARGE SCALE GENOMIC DNA]</scope>
    <source>
        <strain evidence="19 21">AF31-14AC</strain>
    </source>
</reference>
<evidence type="ECO:0000256" key="12">
    <source>
        <dbReference type="ARBA" id="ARBA00023315"/>
    </source>
</evidence>
<reference evidence="18 20" key="1">
    <citation type="submission" date="2015-09" db="EMBL/GenBank/DDBJ databases">
        <authorList>
            <consortium name="Pathogen Informatics"/>
        </authorList>
    </citation>
    <scope>NUCLEOTIDE SEQUENCE [LARGE SCALE GENOMIC DNA]</scope>
    <source>
        <strain evidence="18 20">2789STDY5834970</strain>
    </source>
</reference>
<dbReference type="GO" id="GO:0009252">
    <property type="term" value="P:peptidoglycan biosynthetic process"/>
    <property type="evidence" value="ECO:0007669"/>
    <property type="project" value="UniProtKB-KW"/>
</dbReference>
<comment type="similarity">
    <text evidence="3">In the C-terminal section; belongs to the transferase hexapeptide repeat family.</text>
</comment>
<keyword evidence="12" id="KW-0012">Acyltransferase</keyword>
<dbReference type="GO" id="GO:0019134">
    <property type="term" value="F:glucosamine-1-phosphate N-acetyltransferase activity"/>
    <property type="evidence" value="ECO:0007669"/>
    <property type="project" value="UniProtKB-EC"/>
</dbReference>
<dbReference type="Pfam" id="PF00132">
    <property type="entry name" value="Hexapep"/>
    <property type="match status" value="1"/>
</dbReference>
<keyword evidence="13" id="KW-0961">Cell wall biogenesis/degradation</keyword>
<sequence length="252" mass="26739">MQNPISEQARAAALAQLDAAEAAREDILVQHIANGVVIDSRTVQIDPEVVIAPGAVILAGTILRGKTVIGAGCVIGPNTLIEDSTVDEGTTVNASQIYGSHIGPHNNIGPFTHVRVNTVTDYGVHLGAYVETKNSNFARGNTVSHLTYIGDSDVGKYCNFGCGTVTCNYDGKDKFRTQIGDYCFIGCNTNLVAPVKVGDGAYTAAGSTITKDVPAQALGIARERQTNLDGWAEPKMEAYIAKKQKLENEQSK</sequence>
<dbReference type="RefSeq" id="WP_005920954.1">
    <property type="nucleotide sequence ID" value="NZ_BNEV01000013.1"/>
</dbReference>
<keyword evidence="7" id="KW-0548">Nucleotidyltransferase</keyword>
<dbReference type="Proteomes" id="UP000260782">
    <property type="component" value="Unassembled WGS sequence"/>
</dbReference>
<evidence type="ECO:0000256" key="5">
    <source>
        <dbReference type="ARBA" id="ARBA00022490"/>
    </source>
</evidence>
<dbReference type="InterPro" id="IPR056729">
    <property type="entry name" value="GMPPB_C"/>
</dbReference>
<dbReference type="GO" id="GO:0046872">
    <property type="term" value="F:metal ion binding"/>
    <property type="evidence" value="ECO:0007669"/>
    <property type="project" value="UniProtKB-KW"/>
</dbReference>
<dbReference type="CDD" id="cd03353">
    <property type="entry name" value="LbH_GlmU_C"/>
    <property type="match status" value="1"/>
</dbReference>
<dbReference type="InterPro" id="IPR001451">
    <property type="entry name" value="Hexapep"/>
</dbReference>
<evidence type="ECO:0000256" key="3">
    <source>
        <dbReference type="ARBA" id="ARBA00007707"/>
    </source>
</evidence>
<evidence type="ECO:0000256" key="13">
    <source>
        <dbReference type="ARBA" id="ARBA00023316"/>
    </source>
</evidence>
<dbReference type="GO" id="GO:0003977">
    <property type="term" value="F:UDP-N-acetylglucosamine diphosphorylase activity"/>
    <property type="evidence" value="ECO:0007669"/>
    <property type="project" value="UniProtKB-EC"/>
</dbReference>
<evidence type="ECO:0000313" key="19">
    <source>
        <dbReference type="EMBL" id="RGB86875.1"/>
    </source>
</evidence>
<evidence type="ECO:0000256" key="8">
    <source>
        <dbReference type="ARBA" id="ARBA00022723"/>
    </source>
</evidence>
<keyword evidence="11" id="KW-0573">Peptidoglycan synthesis</keyword>
<feature type="domain" description="Mannose-1-phosphate guanyltransferase C-terminal" evidence="17">
    <location>
        <begin position="46"/>
        <end position="143"/>
    </location>
</feature>
<keyword evidence="5" id="KW-0963">Cytoplasm</keyword>
<comment type="subcellular location">
    <subcellularLocation>
        <location evidence="2">Cytoplasm</location>
    </subcellularLocation>
</comment>
<comment type="catalytic activity">
    <reaction evidence="15">
        <text>N-acetyl-alpha-D-glucosamine 1-phosphate + UTP + H(+) = UDP-N-acetyl-alpha-D-glucosamine + diphosphate</text>
        <dbReference type="Rhea" id="RHEA:13509"/>
        <dbReference type="ChEBI" id="CHEBI:15378"/>
        <dbReference type="ChEBI" id="CHEBI:33019"/>
        <dbReference type="ChEBI" id="CHEBI:46398"/>
        <dbReference type="ChEBI" id="CHEBI:57705"/>
        <dbReference type="ChEBI" id="CHEBI:57776"/>
        <dbReference type="EC" id="2.7.7.23"/>
    </reaction>
</comment>
<evidence type="ECO:0000256" key="15">
    <source>
        <dbReference type="ARBA" id="ARBA00048493"/>
    </source>
</evidence>
<keyword evidence="6" id="KW-0808">Transferase</keyword>
<protein>
    <submittedName>
        <fullName evidence="18">Bifunctional protein GlmU</fullName>
    </submittedName>
    <submittedName>
        <fullName evidence="19">UDP-N-acetylglucosamine diphosphorylase</fullName>
    </submittedName>
</protein>
<dbReference type="InterPro" id="IPR011004">
    <property type="entry name" value="Trimer_LpxA-like_sf"/>
</dbReference>
<dbReference type="PANTHER" id="PTHR43584">
    <property type="entry name" value="NUCLEOTIDYL TRANSFERASE"/>
    <property type="match status" value="1"/>
</dbReference>
<evidence type="ECO:0000256" key="6">
    <source>
        <dbReference type="ARBA" id="ARBA00022679"/>
    </source>
</evidence>
<keyword evidence="8" id="KW-0479">Metal-binding</keyword>
<dbReference type="PANTHER" id="PTHR43584:SF3">
    <property type="entry name" value="BIFUNCTIONAL PROTEIN GLMU"/>
    <property type="match status" value="1"/>
</dbReference>
<accession>A0A173S5R5</accession>
<dbReference type="Gene3D" id="2.160.10.10">
    <property type="entry name" value="Hexapeptide repeat proteins"/>
    <property type="match status" value="1"/>
</dbReference>
<dbReference type="InterPro" id="IPR038009">
    <property type="entry name" value="GlmU_C_LbH"/>
</dbReference>
<evidence type="ECO:0000256" key="11">
    <source>
        <dbReference type="ARBA" id="ARBA00022984"/>
    </source>
</evidence>
<keyword evidence="10" id="KW-0133">Cell shape</keyword>
<dbReference type="EMBL" id="QVES01000005">
    <property type="protein sequence ID" value="RGB86875.1"/>
    <property type="molecule type" value="Genomic_DNA"/>
</dbReference>
<evidence type="ECO:0000313" key="18">
    <source>
        <dbReference type="EMBL" id="CUM85600.1"/>
    </source>
</evidence>
<comment type="cofactor">
    <cofactor evidence="1">
        <name>Mg(2+)</name>
        <dbReference type="ChEBI" id="CHEBI:18420"/>
    </cofactor>
</comment>
<keyword evidence="9" id="KW-0460">Magnesium</keyword>
<dbReference type="Proteomes" id="UP000095649">
    <property type="component" value="Unassembled WGS sequence"/>
</dbReference>
<dbReference type="AlphaFoldDB" id="A0A173S5R5"/>
<evidence type="ECO:0000256" key="2">
    <source>
        <dbReference type="ARBA" id="ARBA00004496"/>
    </source>
</evidence>
<evidence type="ECO:0000256" key="4">
    <source>
        <dbReference type="ARBA" id="ARBA00007947"/>
    </source>
</evidence>
<dbReference type="GO" id="GO:0006048">
    <property type="term" value="P:UDP-N-acetylglucosamine biosynthetic process"/>
    <property type="evidence" value="ECO:0007669"/>
    <property type="project" value="InterPro"/>
</dbReference>
<dbReference type="GO" id="GO:0071555">
    <property type="term" value="P:cell wall organization"/>
    <property type="evidence" value="ECO:0007669"/>
    <property type="project" value="UniProtKB-KW"/>
</dbReference>